<dbReference type="AlphaFoldDB" id="A0A1C7MTS5"/>
<dbReference type="OrthoDB" id="3176171at2759"/>
<gene>
    <name evidence="3" type="ORF">A0J61_11718</name>
</gene>
<dbReference type="STRING" id="101091.A0A1C7MTS5"/>
<feature type="compositionally biased region" description="Basic residues" evidence="2">
    <location>
        <begin position="124"/>
        <end position="143"/>
    </location>
</feature>
<evidence type="ECO:0000313" key="3">
    <source>
        <dbReference type="EMBL" id="OBZ80233.1"/>
    </source>
</evidence>
<keyword evidence="4" id="KW-1185">Reference proteome</keyword>
<organism evidence="3 4">
    <name type="scientific">Choanephora cucurbitarum</name>
    <dbReference type="NCBI Taxonomy" id="101091"/>
    <lineage>
        <taxon>Eukaryota</taxon>
        <taxon>Fungi</taxon>
        <taxon>Fungi incertae sedis</taxon>
        <taxon>Mucoromycota</taxon>
        <taxon>Mucoromycotina</taxon>
        <taxon>Mucoromycetes</taxon>
        <taxon>Mucorales</taxon>
        <taxon>Mucorineae</taxon>
        <taxon>Choanephoraceae</taxon>
        <taxon>Choanephoroideae</taxon>
        <taxon>Choanephora</taxon>
    </lineage>
</organism>
<dbReference type="EMBL" id="LUGH01002381">
    <property type="protein sequence ID" value="OBZ80233.1"/>
    <property type="molecule type" value="Genomic_DNA"/>
</dbReference>
<keyword evidence="1" id="KW-0175">Coiled coil</keyword>
<protein>
    <submittedName>
        <fullName evidence="3">Uncharacterized protein</fullName>
    </submittedName>
</protein>
<dbReference type="InParanoid" id="A0A1C7MTS5"/>
<proteinExistence type="predicted"/>
<feature type="coiled-coil region" evidence="1">
    <location>
        <begin position="242"/>
        <end position="362"/>
    </location>
</feature>
<comment type="caution">
    <text evidence="3">The sequence shown here is derived from an EMBL/GenBank/DDBJ whole genome shotgun (WGS) entry which is preliminary data.</text>
</comment>
<evidence type="ECO:0000313" key="4">
    <source>
        <dbReference type="Proteomes" id="UP000093000"/>
    </source>
</evidence>
<dbReference type="Proteomes" id="UP000093000">
    <property type="component" value="Unassembled WGS sequence"/>
</dbReference>
<feature type="coiled-coil region" evidence="1">
    <location>
        <begin position="158"/>
        <end position="185"/>
    </location>
</feature>
<reference evidence="3 4" key="1">
    <citation type="submission" date="2016-03" db="EMBL/GenBank/DDBJ databases">
        <title>Choanephora cucurbitarum.</title>
        <authorList>
            <person name="Min B."/>
            <person name="Park H."/>
            <person name="Park J.-H."/>
            <person name="Shin H.-D."/>
            <person name="Choi I.-G."/>
        </authorList>
    </citation>
    <scope>NUCLEOTIDE SEQUENCE [LARGE SCALE GENOMIC DNA]</scope>
    <source>
        <strain evidence="3 4">KUS-F28377</strain>
    </source>
</reference>
<evidence type="ECO:0000256" key="1">
    <source>
        <dbReference type="SAM" id="Coils"/>
    </source>
</evidence>
<feature type="region of interest" description="Disordered" evidence="2">
    <location>
        <begin position="107"/>
        <end position="144"/>
    </location>
</feature>
<evidence type="ECO:0000256" key="2">
    <source>
        <dbReference type="SAM" id="MobiDB-lite"/>
    </source>
</evidence>
<sequence length="365" mass="42183">MEVGSLQQTLSQTVNELTHIKSERDSFKRQLMAATGQEDVQSHDDQMAREYINTIESLKLELYQTQQRLINQKQQKNLSLEINPIDSSPTLVGSPCQSPYLELKPQVIPDNIFQSSTPSEKTDKKRKKHRANSKRSKTTRRKAAIPSVNNSITKPTLNLSLNEAKQALQNELELAQSANIALNEMAVKYEHTANHSPNANKHRRHTLDSDSFKVLAQFDSMNEAKRCIQKLTLVIENKHQMIRQFEKSEKQQTDQIKQLSRTVNDLASKKATSIQNLKKELNDLRTQYEARLKKQQGEQVALRRKHLQLIRSSDRTRHQHESKIEQCNRTIEKLGHEKKKLLKRIKVEADRAKEKASEADREMKK</sequence>
<feature type="non-terminal residue" evidence="3">
    <location>
        <position position="365"/>
    </location>
</feature>
<name>A0A1C7MTS5_9FUNG</name>
<accession>A0A1C7MTS5</accession>